<dbReference type="CDD" id="cd00158">
    <property type="entry name" value="RHOD"/>
    <property type="match status" value="1"/>
</dbReference>
<dbReference type="RefSeq" id="WP_161337333.1">
    <property type="nucleotide sequence ID" value="NZ_JBHSDG010000002.1"/>
</dbReference>
<dbReference type="Gene3D" id="3.40.250.10">
    <property type="entry name" value="Rhodanese-like domain"/>
    <property type="match status" value="1"/>
</dbReference>
<dbReference type="InterPro" id="IPR001763">
    <property type="entry name" value="Rhodanese-like_dom"/>
</dbReference>
<accession>A0A845MA77</accession>
<feature type="compositionally biased region" description="Polar residues" evidence="1">
    <location>
        <begin position="136"/>
        <end position="152"/>
    </location>
</feature>
<dbReference type="PROSITE" id="PS50206">
    <property type="entry name" value="RHODANESE_3"/>
    <property type="match status" value="1"/>
</dbReference>
<feature type="region of interest" description="Disordered" evidence="1">
    <location>
        <begin position="114"/>
        <end position="163"/>
    </location>
</feature>
<dbReference type="Pfam" id="PF00581">
    <property type="entry name" value="Rhodanese"/>
    <property type="match status" value="1"/>
</dbReference>
<gene>
    <name evidence="3" type="ORF">GQF03_01045</name>
</gene>
<evidence type="ECO:0000313" key="4">
    <source>
        <dbReference type="Proteomes" id="UP000445696"/>
    </source>
</evidence>
<keyword evidence="4" id="KW-1185">Reference proteome</keyword>
<dbReference type="Proteomes" id="UP000445696">
    <property type="component" value="Unassembled WGS sequence"/>
</dbReference>
<dbReference type="AlphaFoldDB" id="A0A845MA77"/>
<organism evidence="3 4">
    <name type="scientific">Sneathiella chungangensis</name>
    <dbReference type="NCBI Taxonomy" id="1418234"/>
    <lineage>
        <taxon>Bacteria</taxon>
        <taxon>Pseudomonadati</taxon>
        <taxon>Pseudomonadota</taxon>
        <taxon>Alphaproteobacteria</taxon>
        <taxon>Sneathiellales</taxon>
        <taxon>Sneathiellaceae</taxon>
        <taxon>Sneathiella</taxon>
    </lineage>
</organism>
<dbReference type="SUPFAM" id="SSF52821">
    <property type="entry name" value="Rhodanese/Cell cycle control phosphatase"/>
    <property type="match status" value="1"/>
</dbReference>
<reference evidence="3 4" key="1">
    <citation type="journal article" date="2014" name="Int. J. Syst. Evol. Microbiol.">
        <title>Sneathiella chungangensis sp. nov., isolated from a marine sand, and emended description of the genus Sneathiella.</title>
        <authorList>
            <person name="Siamphan C."/>
            <person name="Kim H."/>
            <person name="Lee J.S."/>
            <person name="Kim W."/>
        </authorList>
    </citation>
    <scope>NUCLEOTIDE SEQUENCE [LARGE SCALE GENOMIC DNA]</scope>
    <source>
        <strain evidence="3 4">KCTC 32476</strain>
    </source>
</reference>
<feature type="domain" description="Rhodanese" evidence="2">
    <location>
        <begin position="272"/>
        <end position="375"/>
    </location>
</feature>
<evidence type="ECO:0000256" key="1">
    <source>
        <dbReference type="SAM" id="MobiDB-lite"/>
    </source>
</evidence>
<name>A0A845MA77_9PROT</name>
<sequence length="380" mass="40733">MTGNISTYDSLAEVLKALVERFGSDIFNDRRRLISLLADHLPDAKRELRVVRSAVDEGVPAALVSTERHLSGLEMDRQAGRLESGTGLRIDIARQIVRAFAYSLGLGPLPSVYETPSSDAEKPPQASEDTWAGLSQPVQPETGRQTNVVSPENTRTNNAKKEATKKAANTITIGQFSLDRKYAAIAVVVVAVVIFGLQDQFGGDDVIPSPDNNEPVVVHNNPVNTTGYANELADWGVPAKSTLENNVGSATPISIPVGRRVTTGEVQNMIAQDASIQLIDVLANSHGSTIKNAVHIPSGGYGGTFNDNAQQNFVASLRSLFGGRTSVPIIFFCAGSECWESYNAVLRANAAGYTNLYWYRGGLASWSAAGLPMQPTPPPR</sequence>
<dbReference type="SMART" id="SM00450">
    <property type="entry name" value="RHOD"/>
    <property type="match status" value="1"/>
</dbReference>
<protein>
    <recommendedName>
        <fullName evidence="2">Rhodanese domain-containing protein</fullName>
    </recommendedName>
</protein>
<comment type="caution">
    <text evidence="3">The sequence shown here is derived from an EMBL/GenBank/DDBJ whole genome shotgun (WGS) entry which is preliminary data.</text>
</comment>
<dbReference type="OrthoDB" id="176845at2"/>
<evidence type="ECO:0000259" key="2">
    <source>
        <dbReference type="PROSITE" id="PS50206"/>
    </source>
</evidence>
<dbReference type="InterPro" id="IPR036873">
    <property type="entry name" value="Rhodanese-like_dom_sf"/>
</dbReference>
<evidence type="ECO:0000313" key="3">
    <source>
        <dbReference type="EMBL" id="MZR20912.1"/>
    </source>
</evidence>
<dbReference type="EMBL" id="WTVA01000001">
    <property type="protein sequence ID" value="MZR20912.1"/>
    <property type="molecule type" value="Genomic_DNA"/>
</dbReference>
<proteinExistence type="predicted"/>